<dbReference type="PROSITE" id="PS50178">
    <property type="entry name" value="ZF_FYVE"/>
    <property type="match status" value="1"/>
</dbReference>
<dbReference type="AlphaFoldDB" id="A0AA88HR57"/>
<dbReference type="Proteomes" id="UP001187531">
    <property type="component" value="Unassembled WGS sequence"/>
</dbReference>
<dbReference type="PROSITE" id="PS50330">
    <property type="entry name" value="UIM"/>
    <property type="match status" value="1"/>
</dbReference>
<feature type="compositionally biased region" description="Low complexity" evidence="10">
    <location>
        <begin position="624"/>
        <end position="642"/>
    </location>
</feature>
<keyword evidence="7" id="KW-0862">Zinc</keyword>
<dbReference type="EMBL" id="JAVRJZ010000016">
    <property type="protein sequence ID" value="KAK2711849.1"/>
    <property type="molecule type" value="Genomic_DNA"/>
</dbReference>
<dbReference type="InterPro" id="IPR011011">
    <property type="entry name" value="Znf_FYVE_PHD"/>
</dbReference>
<dbReference type="PANTHER" id="PTHR46275:SF1">
    <property type="entry name" value="HEPATOCYTE GROWTH FACTOR-REGULATED TYROSINE KINASE SUBSTRATE"/>
    <property type="match status" value="1"/>
</dbReference>
<evidence type="ECO:0000256" key="2">
    <source>
        <dbReference type="ARBA" id="ARBA00015450"/>
    </source>
</evidence>
<dbReference type="InterPro" id="IPR003903">
    <property type="entry name" value="UIM_dom"/>
</dbReference>
<dbReference type="Pfam" id="PF01363">
    <property type="entry name" value="FYVE"/>
    <property type="match status" value="1"/>
</dbReference>
<dbReference type="SUPFAM" id="SSF48464">
    <property type="entry name" value="ENTH/VHS domain"/>
    <property type="match status" value="1"/>
</dbReference>
<sequence>MFKTMSFERLLEKATSHLLLEPDWNAILQICDMIRAGDTQPKYAIACIKKKMFNQNPHVALLALQVLESCVKNCGVGVHEEIATKTFMEDMRDLAKNSKDDPVKNKVLELIQAWAYAFRNSSRYRAVQDTLNIMKAEGFTFGPLKESDAMFAADTAPEWVDGESCHRCRAQFSLTQRKHHCRACGQVFCGKCSSKSCALPKFGIEKEVRVCDSCWDKHNGDAISTSSGESPDHSARSTQPSKQQSPAKQPGKSEEEIKEEEDFQLALALSKSEAEEKEKLKLRQTATLLNRTPTKTEPVSPKSSKSELVQDQESENPELARYLNRSYWENVSKSKGNEIADGYSATVEVKNGIEPTKIVEKFQNGEMDSVDDFALNLRNQIEMFVNRMKSNSSRGRYIANDTSVQTLFLNITAMHSELLKHTQDLDQRRGYYETLQDKLTQARDARAALDALREEHREKLRRAAEEADRQRQMQMAFKLDIMRKKKQEYLEYQRQLAMQRIQEQEREMQLRMEQQKQMYLRSTTGYPPQGPPYIQPPGVPGYVQPPQGYPGAVPQHAGNYGGQPQQPFAPPLMYGAPSLGPANQQQPPNQYVPMPHSQQGSVPPMPANNPQYQVTPPGAPNYNVPQHGQHIQGQHVQGQQPPNYNYPMPGSDQPHQGYPQYSVPPSTVQQVNQPAPSAPAPTPDIGELISFD</sequence>
<evidence type="ECO:0000313" key="14">
    <source>
        <dbReference type="Proteomes" id="UP001187531"/>
    </source>
</evidence>
<feature type="compositionally biased region" description="Polar residues" evidence="10">
    <location>
        <begin position="663"/>
        <end position="675"/>
    </location>
</feature>
<dbReference type="InterPro" id="IPR017455">
    <property type="entry name" value="Znf_FYVE-rel"/>
</dbReference>
<feature type="compositionally biased region" description="Polar residues" evidence="10">
    <location>
        <begin position="284"/>
        <end position="309"/>
    </location>
</feature>
<dbReference type="GO" id="GO:0031623">
    <property type="term" value="P:receptor internalization"/>
    <property type="evidence" value="ECO:0007669"/>
    <property type="project" value="TreeGrafter"/>
</dbReference>
<evidence type="ECO:0000256" key="4">
    <source>
        <dbReference type="ARBA" id="ARBA00022553"/>
    </source>
</evidence>
<evidence type="ECO:0000256" key="3">
    <source>
        <dbReference type="ARBA" id="ARBA00022490"/>
    </source>
</evidence>
<evidence type="ECO:0000259" key="12">
    <source>
        <dbReference type="PROSITE" id="PS50179"/>
    </source>
</evidence>
<feature type="compositionally biased region" description="Low complexity" evidence="10">
    <location>
        <begin position="239"/>
        <end position="250"/>
    </location>
</feature>
<dbReference type="CDD" id="cd03569">
    <property type="entry name" value="VHS_Hrs"/>
    <property type="match status" value="1"/>
</dbReference>
<evidence type="ECO:0000256" key="7">
    <source>
        <dbReference type="ARBA" id="ARBA00022833"/>
    </source>
</evidence>
<evidence type="ECO:0000259" key="11">
    <source>
        <dbReference type="PROSITE" id="PS50178"/>
    </source>
</evidence>
<dbReference type="Gene3D" id="1.25.40.90">
    <property type="match status" value="1"/>
</dbReference>
<feature type="domain" description="FYVE-type" evidence="11">
    <location>
        <begin position="159"/>
        <end position="219"/>
    </location>
</feature>
<dbReference type="Gene3D" id="3.30.40.10">
    <property type="entry name" value="Zinc/RING finger domain, C3HC4 (zinc finger)"/>
    <property type="match status" value="1"/>
</dbReference>
<protein>
    <recommendedName>
        <fullName evidence="2">Hepatocyte growth factor-regulated tyrosine kinase substrate</fullName>
    </recommendedName>
</protein>
<dbReference type="GO" id="GO:0035091">
    <property type="term" value="F:phosphatidylinositol binding"/>
    <property type="evidence" value="ECO:0007669"/>
    <property type="project" value="InterPro"/>
</dbReference>
<evidence type="ECO:0000256" key="9">
    <source>
        <dbReference type="SAM" id="Coils"/>
    </source>
</evidence>
<feature type="region of interest" description="Disordered" evidence="10">
    <location>
        <begin position="566"/>
        <end position="692"/>
    </location>
</feature>
<evidence type="ECO:0000256" key="5">
    <source>
        <dbReference type="ARBA" id="ARBA00022723"/>
    </source>
</evidence>
<dbReference type="InterPro" id="IPR024641">
    <property type="entry name" value="HRS_helical"/>
</dbReference>
<feature type="region of interest" description="Disordered" evidence="10">
    <location>
        <begin position="283"/>
        <end position="317"/>
    </location>
</feature>
<evidence type="ECO:0000256" key="8">
    <source>
        <dbReference type="PROSITE-ProRule" id="PRU00091"/>
    </source>
</evidence>
<dbReference type="InterPro" id="IPR002014">
    <property type="entry name" value="VHS_dom"/>
</dbReference>
<dbReference type="CDD" id="cd21387">
    <property type="entry name" value="GAT_Hrs"/>
    <property type="match status" value="1"/>
</dbReference>
<dbReference type="GO" id="GO:0043130">
    <property type="term" value="F:ubiquitin binding"/>
    <property type="evidence" value="ECO:0007669"/>
    <property type="project" value="InterPro"/>
</dbReference>
<dbReference type="Gene3D" id="1.20.5.1940">
    <property type="match status" value="1"/>
</dbReference>
<evidence type="ECO:0000256" key="6">
    <source>
        <dbReference type="ARBA" id="ARBA00022771"/>
    </source>
</evidence>
<dbReference type="FunFam" id="3.30.40.10:FF:000105">
    <property type="entry name" value="WD repeat and FYVE domain-containing protein 2"/>
    <property type="match status" value="1"/>
</dbReference>
<dbReference type="SMART" id="SM00064">
    <property type="entry name" value="FYVE"/>
    <property type="match status" value="1"/>
</dbReference>
<keyword evidence="9" id="KW-0175">Coiled coil</keyword>
<dbReference type="SMART" id="SM00288">
    <property type="entry name" value="VHS"/>
    <property type="match status" value="1"/>
</dbReference>
<dbReference type="Pfam" id="PF12210">
    <property type="entry name" value="Hrs_helical"/>
    <property type="match status" value="1"/>
</dbReference>
<keyword evidence="14" id="KW-1185">Reference proteome</keyword>
<dbReference type="GO" id="GO:0005769">
    <property type="term" value="C:early endosome"/>
    <property type="evidence" value="ECO:0007669"/>
    <property type="project" value="TreeGrafter"/>
</dbReference>
<keyword evidence="3" id="KW-0963">Cytoplasm</keyword>
<comment type="subcellular location">
    <subcellularLocation>
        <location evidence="1">Cytoplasm</location>
    </subcellularLocation>
</comment>
<dbReference type="PANTHER" id="PTHR46275">
    <property type="entry name" value="HEPATOCYTE GROWTH FACTOR-REGULATED TYROSINE KINASE SUBSTRATE"/>
    <property type="match status" value="1"/>
</dbReference>
<dbReference type="CDD" id="cd15720">
    <property type="entry name" value="FYVE_Hrs"/>
    <property type="match status" value="1"/>
</dbReference>
<gene>
    <name evidence="13" type="ORF">QYM36_012846</name>
</gene>
<dbReference type="GO" id="GO:0008270">
    <property type="term" value="F:zinc ion binding"/>
    <property type="evidence" value="ECO:0007669"/>
    <property type="project" value="UniProtKB-KW"/>
</dbReference>
<dbReference type="InterPro" id="IPR008942">
    <property type="entry name" value="ENTH_VHS"/>
</dbReference>
<evidence type="ECO:0000256" key="10">
    <source>
        <dbReference type="SAM" id="MobiDB-lite"/>
    </source>
</evidence>
<name>A0AA88HR57_ARTSF</name>
<dbReference type="PROSITE" id="PS50179">
    <property type="entry name" value="VHS"/>
    <property type="match status" value="1"/>
</dbReference>
<feature type="coiled-coil region" evidence="9">
    <location>
        <begin position="432"/>
        <end position="518"/>
    </location>
</feature>
<evidence type="ECO:0000256" key="1">
    <source>
        <dbReference type="ARBA" id="ARBA00004496"/>
    </source>
</evidence>
<reference evidence="13" key="1">
    <citation type="submission" date="2023-07" db="EMBL/GenBank/DDBJ databases">
        <title>Chromosome-level genome assembly of Artemia franciscana.</title>
        <authorList>
            <person name="Jo E."/>
        </authorList>
    </citation>
    <scope>NUCLEOTIDE SEQUENCE</scope>
    <source>
        <tissue evidence="13">Whole body</tissue>
    </source>
</reference>
<keyword evidence="5" id="KW-0479">Metal-binding</keyword>
<keyword evidence="6 8" id="KW-0863">Zinc-finger</keyword>
<dbReference type="InterPro" id="IPR017073">
    <property type="entry name" value="HGS/VPS27"/>
</dbReference>
<dbReference type="Pfam" id="PF00790">
    <property type="entry name" value="VHS"/>
    <property type="match status" value="1"/>
</dbReference>
<organism evidence="13 14">
    <name type="scientific">Artemia franciscana</name>
    <name type="common">Brine shrimp</name>
    <name type="synonym">Artemia sanfranciscana</name>
    <dbReference type="NCBI Taxonomy" id="6661"/>
    <lineage>
        <taxon>Eukaryota</taxon>
        <taxon>Metazoa</taxon>
        <taxon>Ecdysozoa</taxon>
        <taxon>Arthropoda</taxon>
        <taxon>Crustacea</taxon>
        <taxon>Branchiopoda</taxon>
        <taxon>Anostraca</taxon>
        <taxon>Artemiidae</taxon>
        <taxon>Artemia</taxon>
    </lineage>
</organism>
<feature type="domain" description="VHS" evidence="12">
    <location>
        <begin position="14"/>
        <end position="142"/>
    </location>
</feature>
<dbReference type="PIRSF" id="PIRSF036956">
    <property type="entry name" value="Hrs_Vps27"/>
    <property type="match status" value="1"/>
</dbReference>
<evidence type="ECO:0000313" key="13">
    <source>
        <dbReference type="EMBL" id="KAK2711849.1"/>
    </source>
</evidence>
<feature type="region of interest" description="Disordered" evidence="10">
    <location>
        <begin position="222"/>
        <end position="262"/>
    </location>
</feature>
<dbReference type="GO" id="GO:0032456">
    <property type="term" value="P:endocytic recycling"/>
    <property type="evidence" value="ECO:0007669"/>
    <property type="project" value="TreeGrafter"/>
</dbReference>
<dbReference type="SUPFAM" id="SSF57903">
    <property type="entry name" value="FYVE/PHD zinc finger"/>
    <property type="match status" value="1"/>
</dbReference>
<accession>A0AA88HR57</accession>
<dbReference type="InterPro" id="IPR013083">
    <property type="entry name" value="Znf_RING/FYVE/PHD"/>
</dbReference>
<proteinExistence type="predicted"/>
<keyword evidence="4" id="KW-0597">Phosphoprotein</keyword>
<dbReference type="InterPro" id="IPR000306">
    <property type="entry name" value="Znf_FYVE"/>
</dbReference>
<comment type="caution">
    <text evidence="13">The sequence shown here is derived from an EMBL/GenBank/DDBJ whole genome shotgun (WGS) entry which is preliminary data.</text>
</comment>